<feature type="binding site" evidence="14">
    <location>
        <position position="195"/>
    </location>
    <ligand>
        <name>Zn(2+)</name>
        <dbReference type="ChEBI" id="CHEBI:29105"/>
        <label>2</label>
    </ligand>
</feature>
<name>A0A1E3X875_9BACT</name>
<feature type="binding site" evidence="14">
    <location>
        <position position="173"/>
    </location>
    <ligand>
        <name>Zn(2+)</name>
        <dbReference type="ChEBI" id="CHEBI:29105"/>
        <label>2</label>
    </ligand>
</feature>
<dbReference type="Pfam" id="PF01556">
    <property type="entry name" value="DnaJ_C"/>
    <property type="match status" value="1"/>
</dbReference>
<dbReference type="InterPro" id="IPR036410">
    <property type="entry name" value="HSP_DnaJ_Cys-rich_dom_sf"/>
</dbReference>
<sequence length="388" mass="43402">MPGINMKKEDYYNILGVNRNASQDDIKRSYRKMALKYHPDKNPGDKKAEEMFKAAAEAYEVLSDPEKRRRYDQFGHEGLRGVETRGFGSFDDIFEAFGDIFGGGSIFEDFFGGRTQTRSARRGASLRCDIVLDFKEVATGIEKTIEITKRDICEECRGSGARKGTSPVSCPYCKGKGEVHQRQGFFTLRTTCPKCYGKGKIIETPCHRCSGNGLYPKRTKIKVQVPAGIEDGTRLRVAGQGESGENGAPPGDLYCDINIKPHPIFKREGYDIICEFPVTFTQAALGCVIEVPTIMGKLKKVRIPGGIQSGDVLSVKGEGFPHVRGYGRGNLLVHIIVETPTKLTRRQEELLREFAESEHKNVTPKRKKFFSKGKETFLTSLEDICRYV</sequence>
<dbReference type="GO" id="GO:0042026">
    <property type="term" value="P:protein refolding"/>
    <property type="evidence" value="ECO:0007669"/>
    <property type="project" value="TreeGrafter"/>
</dbReference>
<protein>
    <recommendedName>
        <fullName evidence="13 14">Chaperone protein DnaJ</fullName>
    </recommendedName>
</protein>
<dbReference type="GO" id="GO:0005524">
    <property type="term" value="F:ATP binding"/>
    <property type="evidence" value="ECO:0007669"/>
    <property type="project" value="InterPro"/>
</dbReference>
<dbReference type="Gene3D" id="2.60.260.20">
    <property type="entry name" value="Urease metallochaperone UreE, N-terminal domain"/>
    <property type="match status" value="2"/>
</dbReference>
<dbReference type="GO" id="GO:0008270">
    <property type="term" value="F:zinc ion binding"/>
    <property type="evidence" value="ECO:0007669"/>
    <property type="project" value="UniProtKB-UniRule"/>
</dbReference>
<dbReference type="FunFam" id="1.10.287.110:FF:000034">
    <property type="entry name" value="Chaperone protein DnaJ"/>
    <property type="match status" value="1"/>
</dbReference>
<reference evidence="18 19" key="1">
    <citation type="submission" date="2016-07" db="EMBL/GenBank/DDBJ databases">
        <title>Draft genome of Scalindua rubra, obtained from a brine-seawater interface in the Red Sea, sheds light on salt adaptation in anammox bacteria.</title>
        <authorList>
            <person name="Speth D.R."/>
            <person name="Lagkouvardos I."/>
            <person name="Wang Y."/>
            <person name="Qian P.-Y."/>
            <person name="Dutilh B.E."/>
            <person name="Jetten M.S."/>
        </authorList>
    </citation>
    <scope>NUCLEOTIDE SEQUENCE [LARGE SCALE GENOMIC DNA]</scope>
    <source>
        <strain evidence="18">BSI-1</strain>
    </source>
</reference>
<dbReference type="InterPro" id="IPR018253">
    <property type="entry name" value="DnaJ_domain_CS"/>
</dbReference>
<proteinExistence type="inferred from homology"/>
<feature type="binding site" evidence="14">
    <location>
        <position position="170"/>
    </location>
    <ligand>
        <name>Zn(2+)</name>
        <dbReference type="ChEBI" id="CHEBI:29105"/>
        <label>2</label>
    </ligand>
</feature>
<dbReference type="InterPro" id="IPR008971">
    <property type="entry name" value="HSP40/DnaJ_pept-bd"/>
</dbReference>
<dbReference type="CDD" id="cd10719">
    <property type="entry name" value="DnaJ_zf"/>
    <property type="match status" value="1"/>
</dbReference>
<evidence type="ECO:0000256" key="14">
    <source>
        <dbReference type="HAMAP-Rule" id="MF_01152"/>
    </source>
</evidence>
<dbReference type="GO" id="GO:0006260">
    <property type="term" value="P:DNA replication"/>
    <property type="evidence" value="ECO:0007669"/>
    <property type="project" value="UniProtKB-KW"/>
</dbReference>
<dbReference type="AlphaFoldDB" id="A0A1E3X875"/>
<keyword evidence="4 14" id="KW-0235">DNA replication</keyword>
<dbReference type="Gene3D" id="1.10.287.110">
    <property type="entry name" value="DnaJ domain"/>
    <property type="match status" value="1"/>
</dbReference>
<evidence type="ECO:0000256" key="12">
    <source>
        <dbReference type="ARBA" id="ARBA00061004"/>
    </source>
</evidence>
<keyword evidence="3 14" id="KW-0963">Cytoplasm</keyword>
<gene>
    <name evidence="14" type="primary">dnaJ</name>
    <name evidence="18" type="ORF">SCARUB_03093</name>
</gene>
<dbReference type="EMBL" id="MAYW01000095">
    <property type="protein sequence ID" value="ODS31769.1"/>
    <property type="molecule type" value="Genomic_DNA"/>
</dbReference>
<dbReference type="CDD" id="cd06257">
    <property type="entry name" value="DnaJ"/>
    <property type="match status" value="1"/>
</dbReference>
<dbReference type="Pfam" id="PF00684">
    <property type="entry name" value="DnaJ_CXXCXGXG"/>
    <property type="match status" value="1"/>
</dbReference>
<evidence type="ECO:0000256" key="5">
    <source>
        <dbReference type="ARBA" id="ARBA00022723"/>
    </source>
</evidence>
<dbReference type="FunFam" id="2.10.230.10:FF:000002">
    <property type="entry name" value="Molecular chaperone DnaJ"/>
    <property type="match status" value="1"/>
</dbReference>
<feature type="binding site" evidence="14">
    <location>
        <position position="153"/>
    </location>
    <ligand>
        <name>Zn(2+)</name>
        <dbReference type="ChEBI" id="CHEBI:29105"/>
        <label>1</label>
    </ligand>
</feature>
<dbReference type="InterPro" id="IPR036869">
    <property type="entry name" value="J_dom_sf"/>
</dbReference>
<dbReference type="NCBIfam" id="NF008035">
    <property type="entry name" value="PRK10767.1"/>
    <property type="match status" value="1"/>
</dbReference>
<dbReference type="PANTHER" id="PTHR43096">
    <property type="entry name" value="DNAJ HOMOLOG 1, MITOCHONDRIAL-RELATED"/>
    <property type="match status" value="1"/>
</dbReference>
<feature type="repeat" description="CXXCXGXG motif" evidence="14">
    <location>
        <begin position="153"/>
        <end position="160"/>
    </location>
</feature>
<comment type="function">
    <text evidence="11 14">Participates actively in the response to hyperosmotic and heat shock by preventing the aggregation of stress-denatured proteins and by disaggregating proteins, also in an autonomous, DnaK-independent fashion. Unfolded proteins bind initially to DnaJ; upon interaction with the DnaJ-bound protein, DnaK hydrolyzes its bound ATP, resulting in the formation of a stable complex. GrpE releases ADP from DnaK; ATP binding to DnaK triggers the release of the substrate protein, thus completing the reaction cycle. Several rounds of ATP-dependent interactions between DnaJ, DnaK and GrpE are required for fully efficient folding. Also involved, together with DnaK and GrpE, in the DNA replication of plasmids through activation of initiation proteins.</text>
</comment>
<feature type="domain" description="J" evidence="16">
    <location>
        <begin position="10"/>
        <end position="75"/>
    </location>
</feature>
<evidence type="ECO:0000256" key="7">
    <source>
        <dbReference type="ARBA" id="ARBA00022771"/>
    </source>
</evidence>
<dbReference type="NCBIfam" id="TIGR02349">
    <property type="entry name" value="DnaJ_bact"/>
    <property type="match status" value="1"/>
</dbReference>
<dbReference type="FunFam" id="2.60.260.20:FF:000004">
    <property type="entry name" value="Molecular chaperone DnaJ"/>
    <property type="match status" value="1"/>
</dbReference>
<evidence type="ECO:0000256" key="10">
    <source>
        <dbReference type="ARBA" id="ARBA00023186"/>
    </source>
</evidence>
<feature type="binding site" evidence="14">
    <location>
        <position position="206"/>
    </location>
    <ligand>
        <name>Zn(2+)</name>
        <dbReference type="ChEBI" id="CHEBI:29105"/>
        <label>1</label>
    </ligand>
</feature>
<dbReference type="GO" id="GO:0031072">
    <property type="term" value="F:heat shock protein binding"/>
    <property type="evidence" value="ECO:0007669"/>
    <property type="project" value="InterPro"/>
</dbReference>
<comment type="subunit">
    <text evidence="2 14">Homodimer.</text>
</comment>
<feature type="zinc finger region" description="CR-type" evidence="15">
    <location>
        <begin position="140"/>
        <end position="218"/>
    </location>
</feature>
<evidence type="ECO:0000256" key="8">
    <source>
        <dbReference type="ARBA" id="ARBA00022833"/>
    </source>
</evidence>
<keyword evidence="9 14" id="KW-0346">Stress response</keyword>
<comment type="caution">
    <text evidence="18">The sequence shown here is derived from an EMBL/GenBank/DDBJ whole genome shotgun (WGS) entry which is preliminary data.</text>
</comment>
<dbReference type="InterPro" id="IPR001623">
    <property type="entry name" value="DnaJ_domain"/>
</dbReference>
<evidence type="ECO:0000256" key="4">
    <source>
        <dbReference type="ARBA" id="ARBA00022705"/>
    </source>
</evidence>
<evidence type="ECO:0000259" key="17">
    <source>
        <dbReference type="PROSITE" id="PS51188"/>
    </source>
</evidence>
<dbReference type="Proteomes" id="UP000094056">
    <property type="component" value="Unassembled WGS sequence"/>
</dbReference>
<comment type="cofactor">
    <cofactor evidence="14">
        <name>Zn(2+)</name>
        <dbReference type="ChEBI" id="CHEBI:29105"/>
    </cofactor>
    <text evidence="14">Binds 2 Zn(2+) ions per monomer.</text>
</comment>
<keyword evidence="7 14" id="KW-0863">Zinc-finger</keyword>
<evidence type="ECO:0000256" key="2">
    <source>
        <dbReference type="ARBA" id="ARBA00011738"/>
    </source>
</evidence>
<dbReference type="InterPro" id="IPR012724">
    <property type="entry name" value="DnaJ"/>
</dbReference>
<dbReference type="SMART" id="SM00271">
    <property type="entry name" value="DnaJ"/>
    <property type="match status" value="1"/>
</dbReference>
<keyword evidence="10 14" id="KW-0143">Chaperone</keyword>
<organism evidence="18 19">
    <name type="scientific">Candidatus Scalindua rubra</name>
    <dbReference type="NCBI Taxonomy" id="1872076"/>
    <lineage>
        <taxon>Bacteria</taxon>
        <taxon>Pseudomonadati</taxon>
        <taxon>Planctomycetota</taxon>
        <taxon>Candidatus Brocadiia</taxon>
        <taxon>Candidatus Brocadiales</taxon>
        <taxon>Candidatus Scalinduaceae</taxon>
        <taxon>Candidatus Scalindua</taxon>
    </lineage>
</organism>
<dbReference type="InterPro" id="IPR002939">
    <property type="entry name" value="DnaJ_C"/>
</dbReference>
<dbReference type="PANTHER" id="PTHR43096:SF48">
    <property type="entry name" value="CHAPERONE PROTEIN DNAJ"/>
    <property type="match status" value="1"/>
</dbReference>
<feature type="domain" description="CR-type" evidence="17">
    <location>
        <begin position="140"/>
        <end position="218"/>
    </location>
</feature>
<feature type="repeat" description="CXXCXGXG motif" evidence="14">
    <location>
        <begin position="170"/>
        <end position="177"/>
    </location>
</feature>
<evidence type="ECO:0000256" key="13">
    <source>
        <dbReference type="ARBA" id="ARBA00067609"/>
    </source>
</evidence>
<evidence type="ECO:0000313" key="18">
    <source>
        <dbReference type="EMBL" id="ODS31769.1"/>
    </source>
</evidence>
<feature type="binding site" evidence="14">
    <location>
        <position position="209"/>
    </location>
    <ligand>
        <name>Zn(2+)</name>
        <dbReference type="ChEBI" id="CHEBI:29105"/>
        <label>1</label>
    </ligand>
</feature>
<dbReference type="CDD" id="cd10747">
    <property type="entry name" value="DnaJ_C"/>
    <property type="match status" value="1"/>
</dbReference>
<dbReference type="SUPFAM" id="SSF57938">
    <property type="entry name" value="DnaJ/Hsp40 cysteine-rich domain"/>
    <property type="match status" value="1"/>
</dbReference>
<keyword evidence="6 14" id="KW-0677">Repeat</keyword>
<dbReference type="SUPFAM" id="SSF46565">
    <property type="entry name" value="Chaperone J-domain"/>
    <property type="match status" value="1"/>
</dbReference>
<keyword evidence="5 14" id="KW-0479">Metal-binding</keyword>
<comment type="subcellular location">
    <subcellularLocation>
        <location evidence="1 14">Cytoplasm</location>
    </subcellularLocation>
</comment>
<evidence type="ECO:0000256" key="9">
    <source>
        <dbReference type="ARBA" id="ARBA00023016"/>
    </source>
</evidence>
<dbReference type="PATRIC" id="fig|1872076.5.peg.3670"/>
<keyword evidence="8 14" id="KW-0862">Zinc</keyword>
<dbReference type="PROSITE" id="PS00636">
    <property type="entry name" value="DNAJ_1"/>
    <property type="match status" value="1"/>
</dbReference>
<feature type="repeat" description="CXXCXGXG motif" evidence="14">
    <location>
        <begin position="206"/>
        <end position="213"/>
    </location>
</feature>
<feature type="binding site" evidence="14">
    <location>
        <position position="192"/>
    </location>
    <ligand>
        <name>Zn(2+)</name>
        <dbReference type="ChEBI" id="CHEBI:29105"/>
        <label>2</label>
    </ligand>
</feature>
<dbReference type="Gene3D" id="2.10.230.10">
    <property type="entry name" value="Heat shock protein DnaJ, cysteine-rich domain"/>
    <property type="match status" value="1"/>
</dbReference>
<feature type="binding site" evidence="14">
    <location>
        <position position="156"/>
    </location>
    <ligand>
        <name>Zn(2+)</name>
        <dbReference type="ChEBI" id="CHEBI:29105"/>
        <label>1</label>
    </ligand>
</feature>
<evidence type="ECO:0000256" key="6">
    <source>
        <dbReference type="ARBA" id="ARBA00022737"/>
    </source>
</evidence>
<dbReference type="SUPFAM" id="SSF49493">
    <property type="entry name" value="HSP40/DnaJ peptide-binding domain"/>
    <property type="match status" value="2"/>
</dbReference>
<dbReference type="PROSITE" id="PS51188">
    <property type="entry name" value="ZF_CR"/>
    <property type="match status" value="1"/>
</dbReference>
<evidence type="ECO:0000259" key="16">
    <source>
        <dbReference type="PROSITE" id="PS50076"/>
    </source>
</evidence>
<evidence type="ECO:0000256" key="11">
    <source>
        <dbReference type="ARBA" id="ARBA00053423"/>
    </source>
</evidence>
<evidence type="ECO:0000313" key="19">
    <source>
        <dbReference type="Proteomes" id="UP000094056"/>
    </source>
</evidence>
<dbReference type="PROSITE" id="PS50076">
    <property type="entry name" value="DNAJ_2"/>
    <property type="match status" value="1"/>
</dbReference>
<dbReference type="GO" id="GO:0005737">
    <property type="term" value="C:cytoplasm"/>
    <property type="evidence" value="ECO:0007669"/>
    <property type="project" value="UniProtKB-SubCell"/>
</dbReference>
<dbReference type="HAMAP" id="MF_01152">
    <property type="entry name" value="DnaJ"/>
    <property type="match status" value="1"/>
</dbReference>
<feature type="repeat" description="CXXCXGXG motif" evidence="14">
    <location>
        <begin position="192"/>
        <end position="199"/>
    </location>
</feature>
<dbReference type="GO" id="GO:0009408">
    <property type="term" value="P:response to heat"/>
    <property type="evidence" value="ECO:0007669"/>
    <property type="project" value="InterPro"/>
</dbReference>
<evidence type="ECO:0000256" key="1">
    <source>
        <dbReference type="ARBA" id="ARBA00004496"/>
    </source>
</evidence>
<comment type="similarity">
    <text evidence="12 14">Belongs to the DnaJ family.</text>
</comment>
<dbReference type="GO" id="GO:0051082">
    <property type="term" value="F:unfolded protein binding"/>
    <property type="evidence" value="ECO:0007669"/>
    <property type="project" value="UniProtKB-UniRule"/>
</dbReference>
<evidence type="ECO:0000256" key="3">
    <source>
        <dbReference type="ARBA" id="ARBA00022490"/>
    </source>
</evidence>
<dbReference type="Pfam" id="PF00226">
    <property type="entry name" value="DnaJ"/>
    <property type="match status" value="1"/>
</dbReference>
<accession>A0A1E3X875</accession>
<comment type="domain">
    <text evidence="14">The J domain is necessary and sufficient to stimulate DnaK ATPase activity. Zinc center 1 plays an important role in the autonomous, DnaK-independent chaperone activity of DnaJ. Zinc center 2 is essential for interaction with DnaK and for DnaJ activity.</text>
</comment>
<dbReference type="PRINTS" id="PR00625">
    <property type="entry name" value="JDOMAIN"/>
</dbReference>
<evidence type="ECO:0000256" key="15">
    <source>
        <dbReference type="PROSITE-ProRule" id="PRU00546"/>
    </source>
</evidence>
<dbReference type="InterPro" id="IPR001305">
    <property type="entry name" value="HSP_DnaJ_Cys-rich_dom"/>
</dbReference>